<dbReference type="SUPFAM" id="SSF54826">
    <property type="entry name" value="Enolase N-terminal domain-like"/>
    <property type="match status" value="1"/>
</dbReference>
<dbReference type="PANTHER" id="PTHR48080">
    <property type="entry name" value="D-GALACTONATE DEHYDRATASE-RELATED"/>
    <property type="match status" value="1"/>
</dbReference>
<organism evidence="3">
    <name type="scientific">marine metagenome</name>
    <dbReference type="NCBI Taxonomy" id="408172"/>
    <lineage>
        <taxon>unclassified sequences</taxon>
        <taxon>metagenomes</taxon>
        <taxon>ecological metagenomes</taxon>
    </lineage>
</organism>
<evidence type="ECO:0000259" key="2">
    <source>
        <dbReference type="Pfam" id="PF02746"/>
    </source>
</evidence>
<dbReference type="Pfam" id="PF02746">
    <property type="entry name" value="MR_MLE_N"/>
    <property type="match status" value="1"/>
</dbReference>
<dbReference type="Gene3D" id="3.30.390.10">
    <property type="entry name" value="Enolase-like, N-terminal domain"/>
    <property type="match status" value="1"/>
</dbReference>
<dbReference type="InterPro" id="IPR036849">
    <property type="entry name" value="Enolase-like_C_sf"/>
</dbReference>
<dbReference type="InterPro" id="IPR029017">
    <property type="entry name" value="Enolase-like_N"/>
</dbReference>
<proteinExistence type="predicted"/>
<protein>
    <recommendedName>
        <fullName evidence="2">Mandelate racemase/muconate lactonizing enzyme N-terminal domain-containing protein</fullName>
    </recommendedName>
</protein>
<dbReference type="InterPro" id="IPR034593">
    <property type="entry name" value="DgoD-like"/>
</dbReference>
<gene>
    <name evidence="3" type="ORF">METZ01_LOCUS401142</name>
</gene>
<reference evidence="3" key="1">
    <citation type="submission" date="2018-05" db="EMBL/GenBank/DDBJ databases">
        <authorList>
            <person name="Lanie J.A."/>
            <person name="Ng W.-L."/>
            <person name="Kazmierczak K.M."/>
            <person name="Andrzejewski T.M."/>
            <person name="Davidsen T.M."/>
            <person name="Wayne K.J."/>
            <person name="Tettelin H."/>
            <person name="Glass J.I."/>
            <person name="Rusch D."/>
            <person name="Podicherti R."/>
            <person name="Tsui H.-C.T."/>
            <person name="Winkler M.E."/>
        </authorList>
    </citation>
    <scope>NUCLEOTIDE SEQUENCE</scope>
</reference>
<dbReference type="InterPro" id="IPR013341">
    <property type="entry name" value="Mandelate_racemase_N_dom"/>
</dbReference>
<feature type="non-terminal residue" evidence="3">
    <location>
        <position position="187"/>
    </location>
</feature>
<keyword evidence="1" id="KW-0456">Lyase</keyword>
<dbReference type="GO" id="GO:0016829">
    <property type="term" value="F:lyase activity"/>
    <property type="evidence" value="ECO:0007669"/>
    <property type="project" value="UniProtKB-KW"/>
</dbReference>
<evidence type="ECO:0000313" key="3">
    <source>
        <dbReference type="EMBL" id="SVD48288.1"/>
    </source>
</evidence>
<feature type="domain" description="Mandelate racemase/muconate lactonizing enzyme N-terminal" evidence="2">
    <location>
        <begin position="22"/>
        <end position="126"/>
    </location>
</feature>
<dbReference type="AlphaFoldDB" id="A0A382VQY5"/>
<name>A0A382VQY5_9ZZZZ</name>
<sequence>MQITRVSAHYLRLPEVTDRCDGTQDTCLIKIETDAGITGWGEVDSAPTVVKAVIEAPLSHQISNGLANALKGQDPLAIDVCMDRMMATANYYGRVGVGTHAMAGINLALWDIAGKARDCPVYELLGGPYKTKFRAYCSILFGDTPKETGELARRFADKGFTAIKFGWGPMGQSEENDIALVREAREG</sequence>
<evidence type="ECO:0000256" key="1">
    <source>
        <dbReference type="ARBA" id="ARBA00023239"/>
    </source>
</evidence>
<dbReference type="Gene3D" id="3.20.20.120">
    <property type="entry name" value="Enolase-like C-terminal domain"/>
    <property type="match status" value="1"/>
</dbReference>
<dbReference type="PANTHER" id="PTHR48080:SF2">
    <property type="entry name" value="D-GALACTONATE DEHYDRATASE"/>
    <property type="match status" value="1"/>
</dbReference>
<accession>A0A382VQY5</accession>
<dbReference type="SUPFAM" id="SSF51604">
    <property type="entry name" value="Enolase C-terminal domain-like"/>
    <property type="match status" value="1"/>
</dbReference>
<dbReference type="EMBL" id="UINC01153521">
    <property type="protein sequence ID" value="SVD48288.1"/>
    <property type="molecule type" value="Genomic_DNA"/>
</dbReference>